<reference evidence="2 3" key="1">
    <citation type="submission" date="2018-08" db="EMBL/GenBank/DDBJ databases">
        <title>A genome reference for cultivated species of the human gut microbiota.</title>
        <authorList>
            <person name="Zou Y."/>
            <person name="Xue W."/>
            <person name="Luo G."/>
        </authorList>
    </citation>
    <scope>NUCLEOTIDE SEQUENCE [LARGE SCALE GENOMIC DNA]</scope>
    <source>
        <strain evidence="2 3">AM25-1</strain>
    </source>
</reference>
<dbReference type="EMBL" id="QRHL01000002">
    <property type="protein sequence ID" value="RHF74415.1"/>
    <property type="molecule type" value="Genomic_DNA"/>
</dbReference>
<evidence type="ECO:0000259" key="1">
    <source>
        <dbReference type="Pfam" id="PF13182"/>
    </source>
</evidence>
<evidence type="ECO:0000313" key="2">
    <source>
        <dbReference type="EMBL" id="RHF74415.1"/>
    </source>
</evidence>
<feature type="domain" description="DUF4007" evidence="1">
    <location>
        <begin position="159"/>
        <end position="264"/>
    </location>
</feature>
<accession>A0A414Q0V2</accession>
<proteinExistence type="predicted"/>
<evidence type="ECO:0000313" key="3">
    <source>
        <dbReference type="Proteomes" id="UP000284676"/>
    </source>
</evidence>
<sequence>MHSKQKFKLEIPYILKLLNIINEGESEKEALKEESGAGENRVVTFLEWLKYIEAIDRKDKEPSLTKLGKFYLEAREAHDFIEPLMLYHLARNPELEKNDGHYYFAEILNEYLSRKILDFDNTITLENAKKFLLDFGADPKYPDFIVTAIKVLADSETGFGKMGILEEVNSDKKGTAFELHSYWVEPLVGAYIIYDLWREGQTTMEISSIMHDKYNIGRIFLMDQDAIMETLEEIKALGLIDINLTAGLNQITKSSRYTKEDILDMMIKQS</sequence>
<comment type="caution">
    <text evidence="2">The sequence shown here is derived from an EMBL/GenBank/DDBJ whole genome shotgun (WGS) entry which is preliminary data.</text>
</comment>
<dbReference type="Proteomes" id="UP000284676">
    <property type="component" value="Unassembled WGS sequence"/>
</dbReference>
<name>A0A414Q0V2_FUSMR</name>
<organism evidence="2 3">
    <name type="scientific">Fusobacterium mortiferum</name>
    <dbReference type="NCBI Taxonomy" id="850"/>
    <lineage>
        <taxon>Bacteria</taxon>
        <taxon>Fusobacteriati</taxon>
        <taxon>Fusobacteriota</taxon>
        <taxon>Fusobacteriia</taxon>
        <taxon>Fusobacteriales</taxon>
        <taxon>Fusobacteriaceae</taxon>
        <taxon>Fusobacterium</taxon>
    </lineage>
</organism>
<protein>
    <submittedName>
        <fullName evidence="2">DUF4007 family protein</fullName>
    </submittedName>
</protein>
<dbReference type="AlphaFoldDB" id="A0A414Q0V2"/>
<gene>
    <name evidence="2" type="ORF">DW663_02820</name>
</gene>
<dbReference type="Pfam" id="PF13182">
    <property type="entry name" value="DUF4007"/>
    <property type="match status" value="1"/>
</dbReference>
<dbReference type="InterPro" id="IPR025248">
    <property type="entry name" value="DUF4007"/>
</dbReference>
<dbReference type="RefSeq" id="WP_118127462.1">
    <property type="nucleotide sequence ID" value="NZ_QRHI01000012.1"/>
</dbReference>